<dbReference type="InterPro" id="IPR003439">
    <property type="entry name" value="ABC_transporter-like_ATP-bd"/>
</dbReference>
<dbReference type="PROSITE" id="PS50893">
    <property type="entry name" value="ABC_TRANSPORTER_2"/>
    <property type="match status" value="1"/>
</dbReference>
<keyword evidence="5" id="KW-0997">Cell inner membrane</keyword>
<evidence type="ECO:0000259" key="9">
    <source>
        <dbReference type="PROSITE" id="PS50893"/>
    </source>
</evidence>
<evidence type="ECO:0000256" key="7">
    <source>
        <dbReference type="ARBA" id="ARBA00022840"/>
    </source>
</evidence>
<proteinExistence type="inferred from homology"/>
<dbReference type="SUPFAM" id="SSF52540">
    <property type="entry name" value="P-loop containing nucleoside triphosphate hydrolases"/>
    <property type="match status" value="1"/>
</dbReference>
<dbReference type="InterPro" id="IPR027417">
    <property type="entry name" value="P-loop_NTPase"/>
</dbReference>
<sequence>MNVMHANVAPSQAKLEVERLRVGFRSDTEVFQAVRDVSFTLGREKLAIVGESGSGKSTVGRALLRLLPRNAIIEADALRFGNTDLLRVSEKTMHGIRGRRMSMIMQDPKYSLNPVKRVGEQVAEAYRAHFAVTAGDARARALDMFAAVRIRDPLRVYDLYPHQISGGMGQRVMIAMMLVTEPEVVVADEPTSALDISVRMQVLEVLDELVETRGLGLIFISHDLNMVRHFCDRVLVMYSGSVVESIAAAELQNARHPYTRGLLDTLPSMTHRRERLPQLQRDPSWIKA</sequence>
<comment type="similarity">
    <text evidence="2">Belongs to the ABC transporter superfamily.</text>
</comment>
<feature type="domain" description="ABC transporter" evidence="9">
    <location>
        <begin position="17"/>
        <end position="264"/>
    </location>
</feature>
<comment type="subcellular location">
    <subcellularLocation>
        <location evidence="1">Cell inner membrane</location>
        <topology evidence="1">Peripheral membrane protein</topology>
    </subcellularLocation>
</comment>
<evidence type="ECO:0000313" key="11">
    <source>
        <dbReference type="Proteomes" id="UP000414233"/>
    </source>
</evidence>
<dbReference type="InterPro" id="IPR003593">
    <property type="entry name" value="AAA+_ATPase"/>
</dbReference>
<protein>
    <submittedName>
        <fullName evidence="10">Oligopeptide transporter ATP-binding component</fullName>
    </submittedName>
</protein>
<dbReference type="GO" id="GO:0005886">
    <property type="term" value="C:plasma membrane"/>
    <property type="evidence" value="ECO:0007669"/>
    <property type="project" value="UniProtKB-SubCell"/>
</dbReference>
<keyword evidence="4" id="KW-1003">Cell membrane</keyword>
<dbReference type="GO" id="GO:0016887">
    <property type="term" value="F:ATP hydrolysis activity"/>
    <property type="evidence" value="ECO:0007669"/>
    <property type="project" value="InterPro"/>
</dbReference>
<accession>A0A5E4XKD8</accession>
<organism evidence="10 11">
    <name type="scientific">Pandoraea terrae</name>
    <dbReference type="NCBI Taxonomy" id="1537710"/>
    <lineage>
        <taxon>Bacteria</taxon>
        <taxon>Pseudomonadati</taxon>
        <taxon>Pseudomonadota</taxon>
        <taxon>Betaproteobacteria</taxon>
        <taxon>Burkholderiales</taxon>
        <taxon>Burkholderiaceae</taxon>
        <taxon>Pandoraea</taxon>
    </lineage>
</organism>
<dbReference type="SMART" id="SM00382">
    <property type="entry name" value="AAA"/>
    <property type="match status" value="1"/>
</dbReference>
<dbReference type="GO" id="GO:0005524">
    <property type="term" value="F:ATP binding"/>
    <property type="evidence" value="ECO:0007669"/>
    <property type="project" value="UniProtKB-KW"/>
</dbReference>
<evidence type="ECO:0000256" key="1">
    <source>
        <dbReference type="ARBA" id="ARBA00004417"/>
    </source>
</evidence>
<dbReference type="Pfam" id="PF00005">
    <property type="entry name" value="ABC_tran"/>
    <property type="match status" value="1"/>
</dbReference>
<evidence type="ECO:0000256" key="2">
    <source>
        <dbReference type="ARBA" id="ARBA00005417"/>
    </source>
</evidence>
<dbReference type="PANTHER" id="PTHR43297:SF2">
    <property type="entry name" value="DIPEPTIDE TRANSPORT ATP-BINDING PROTEIN DPPD"/>
    <property type="match status" value="1"/>
</dbReference>
<dbReference type="EMBL" id="CABPRZ010000018">
    <property type="protein sequence ID" value="VVE36578.1"/>
    <property type="molecule type" value="Genomic_DNA"/>
</dbReference>
<dbReference type="Proteomes" id="UP000414233">
    <property type="component" value="Unassembled WGS sequence"/>
</dbReference>
<evidence type="ECO:0000256" key="3">
    <source>
        <dbReference type="ARBA" id="ARBA00022448"/>
    </source>
</evidence>
<keyword evidence="11" id="KW-1185">Reference proteome</keyword>
<dbReference type="PANTHER" id="PTHR43297">
    <property type="entry name" value="OLIGOPEPTIDE TRANSPORT ATP-BINDING PROTEIN APPD"/>
    <property type="match status" value="1"/>
</dbReference>
<evidence type="ECO:0000256" key="5">
    <source>
        <dbReference type="ARBA" id="ARBA00022519"/>
    </source>
</evidence>
<keyword evidence="7 10" id="KW-0067">ATP-binding</keyword>
<evidence type="ECO:0000256" key="8">
    <source>
        <dbReference type="ARBA" id="ARBA00023136"/>
    </source>
</evidence>
<evidence type="ECO:0000313" key="10">
    <source>
        <dbReference type="EMBL" id="VVE36578.1"/>
    </source>
</evidence>
<evidence type="ECO:0000256" key="4">
    <source>
        <dbReference type="ARBA" id="ARBA00022475"/>
    </source>
</evidence>
<keyword evidence="8" id="KW-0472">Membrane</keyword>
<reference evidence="10 11" key="1">
    <citation type="submission" date="2019-08" db="EMBL/GenBank/DDBJ databases">
        <authorList>
            <person name="Peeters C."/>
        </authorList>
    </citation>
    <scope>NUCLEOTIDE SEQUENCE [LARGE SCALE GENOMIC DNA]</scope>
    <source>
        <strain evidence="10 11">LMG 30175</strain>
    </source>
</reference>
<evidence type="ECO:0000256" key="6">
    <source>
        <dbReference type="ARBA" id="ARBA00022741"/>
    </source>
</evidence>
<keyword evidence="3" id="KW-0813">Transport</keyword>
<dbReference type="InterPro" id="IPR050388">
    <property type="entry name" value="ABC_Ni/Peptide_Import"/>
</dbReference>
<keyword evidence="6" id="KW-0547">Nucleotide-binding</keyword>
<gene>
    <name evidence="10" type="primary">oppD</name>
    <name evidence="10" type="ORF">PTE30175_03832</name>
</gene>
<dbReference type="Gene3D" id="3.40.50.300">
    <property type="entry name" value="P-loop containing nucleotide triphosphate hydrolases"/>
    <property type="match status" value="1"/>
</dbReference>
<dbReference type="AlphaFoldDB" id="A0A5E4XKD8"/>
<name>A0A5E4XKD8_9BURK</name>
<dbReference type="CDD" id="cd03257">
    <property type="entry name" value="ABC_NikE_OppD_transporters"/>
    <property type="match status" value="1"/>
</dbReference>